<dbReference type="EMBL" id="CADCXU010005924">
    <property type="protein sequence ID" value="CAA9997740.1"/>
    <property type="molecule type" value="Genomic_DNA"/>
</dbReference>
<evidence type="ECO:0000313" key="3">
    <source>
        <dbReference type="Proteomes" id="UP000479000"/>
    </source>
</evidence>
<reference evidence="2 3" key="1">
    <citation type="submission" date="2020-02" db="EMBL/GenBank/DDBJ databases">
        <authorList>
            <person name="Ferguson B K."/>
        </authorList>
    </citation>
    <scope>NUCLEOTIDE SEQUENCE [LARGE SCALE GENOMIC DNA]</scope>
</reference>
<keyword evidence="3" id="KW-1185">Reference proteome</keyword>
<name>A0A6H5G4S2_9HEMI</name>
<accession>A0A6H5G4S2</accession>
<feature type="region of interest" description="Disordered" evidence="1">
    <location>
        <begin position="187"/>
        <end position="209"/>
    </location>
</feature>
<organism evidence="2 3">
    <name type="scientific">Nesidiocoris tenuis</name>
    <dbReference type="NCBI Taxonomy" id="355587"/>
    <lineage>
        <taxon>Eukaryota</taxon>
        <taxon>Metazoa</taxon>
        <taxon>Ecdysozoa</taxon>
        <taxon>Arthropoda</taxon>
        <taxon>Hexapoda</taxon>
        <taxon>Insecta</taxon>
        <taxon>Pterygota</taxon>
        <taxon>Neoptera</taxon>
        <taxon>Paraneoptera</taxon>
        <taxon>Hemiptera</taxon>
        <taxon>Heteroptera</taxon>
        <taxon>Panheteroptera</taxon>
        <taxon>Cimicomorpha</taxon>
        <taxon>Miridae</taxon>
        <taxon>Dicyphina</taxon>
        <taxon>Nesidiocoris</taxon>
    </lineage>
</organism>
<evidence type="ECO:0000256" key="1">
    <source>
        <dbReference type="SAM" id="MobiDB-lite"/>
    </source>
</evidence>
<evidence type="ECO:0000313" key="2">
    <source>
        <dbReference type="EMBL" id="CAA9997740.1"/>
    </source>
</evidence>
<proteinExistence type="predicted"/>
<dbReference type="Proteomes" id="UP000479000">
    <property type="component" value="Unassembled WGS sequence"/>
</dbReference>
<feature type="region of interest" description="Disordered" evidence="1">
    <location>
        <begin position="222"/>
        <end position="243"/>
    </location>
</feature>
<sequence>MWLYIRRDRLERKETDGPRDAGIIAFETDIASFMRRMNCVINELRKFVSPDVRLHRKAIVALDPEVVGEGSQRRQSVGFGSVRLDSLNNGRRLTRAQQYRLATVTAQNLQASEHLSNFPVLTFSHFHGTFKHPETEMVFEGISKSHMYRRSISSFPRPFRNPTDQTLFPFALLFTRTRYVSLPSRTLINQRRPRRKDKRQTNETVEQNCQDSPKVCKLPIVEQEEESRRRTTRRNKGEKKTGKGQRTLVLCGCSPGLTDRVHPSRGPIFGIASVQRVLYRYWSSINQACEAMRSRVSHKLENSENLLTMAHSANGISSGPTLAHYLEVFPQRRPGLRRYNQILGDPLRALDPWTWIIGPRMPRMPSSHLLCFNIFLREDDNGGGIDRDRIFKGVNTGFKLWNASEKTYRPRSHSTSDSPLSSEQVARPAIEIDNELSSSGEQLRTYTFQNASIAPFKLFQPLDCFEVDLGFLKVPFISSN</sequence>
<gene>
    <name evidence="2" type="ORF">NTEN_LOCUS4034</name>
</gene>
<dbReference type="AlphaFoldDB" id="A0A6H5G4S2"/>
<protein>
    <submittedName>
        <fullName evidence="2">Uncharacterized protein</fullName>
    </submittedName>
</protein>